<dbReference type="InterPro" id="IPR006885">
    <property type="entry name" value="NADH_UbQ_FeS_4_mit-like"/>
</dbReference>
<dbReference type="Pfam" id="PF21030">
    <property type="entry name" value="WDR93"/>
    <property type="match status" value="1"/>
</dbReference>
<dbReference type="EMBL" id="VOFY01000001">
    <property type="protein sequence ID" value="KAA8596038.1"/>
    <property type="molecule type" value="Genomic_DNA"/>
</dbReference>
<dbReference type="PANTHER" id="PTHR12219:SF17">
    <property type="entry name" value="WD REPEAT-CONTAINING PROTEIN 93"/>
    <property type="match status" value="1"/>
</dbReference>
<dbReference type="Proteomes" id="UP000327493">
    <property type="component" value="Chromosome 1"/>
</dbReference>
<protein>
    <recommendedName>
        <fullName evidence="3">WD repeat-containing protein 93</fullName>
    </recommendedName>
</protein>
<dbReference type="InterPro" id="IPR036322">
    <property type="entry name" value="WD40_repeat_dom_sf"/>
</dbReference>
<evidence type="ECO:0008006" key="3">
    <source>
        <dbReference type="Google" id="ProtNLM"/>
    </source>
</evidence>
<organism evidence="1 2">
    <name type="scientific">Etheostoma spectabile</name>
    <name type="common">orangethroat darter</name>
    <dbReference type="NCBI Taxonomy" id="54343"/>
    <lineage>
        <taxon>Eukaryota</taxon>
        <taxon>Metazoa</taxon>
        <taxon>Chordata</taxon>
        <taxon>Craniata</taxon>
        <taxon>Vertebrata</taxon>
        <taxon>Euteleostomi</taxon>
        <taxon>Actinopterygii</taxon>
        <taxon>Neopterygii</taxon>
        <taxon>Teleostei</taxon>
        <taxon>Neoteleostei</taxon>
        <taxon>Acanthomorphata</taxon>
        <taxon>Eupercaria</taxon>
        <taxon>Perciformes</taxon>
        <taxon>Percoidei</taxon>
        <taxon>Percidae</taxon>
        <taxon>Etheostomatinae</taxon>
        <taxon>Etheostoma</taxon>
    </lineage>
</organism>
<dbReference type="InterPro" id="IPR049547">
    <property type="entry name" value="WDR93_beta-prop"/>
</dbReference>
<accession>A0A5J5DSD7</accession>
<evidence type="ECO:0000313" key="2">
    <source>
        <dbReference type="Proteomes" id="UP000327493"/>
    </source>
</evidence>
<dbReference type="SUPFAM" id="SSF50978">
    <property type="entry name" value="WD40 repeat-like"/>
    <property type="match status" value="1"/>
</dbReference>
<name>A0A5J5DSD7_9PERO</name>
<dbReference type="AlphaFoldDB" id="A0A5J5DSD7"/>
<dbReference type="PANTHER" id="PTHR12219">
    <property type="entry name" value="NADH-UBIQUINONE OXIDOREDUCTASE"/>
    <property type="match status" value="1"/>
</dbReference>
<sequence>MSLPLSSWTKKKNALRHINSCHDDRDTLITLHDRSCDNLRMSTHTREGTQDAYMEAACKTETSRKKTPSLELSGATQLPESINCLACSEDGRYLSLGYSKGLSVWCASSLICAAEWQQDTLEITYIQMTRMAERAYLLGTVDDMGVARVFAYHREAILLLSVINIMENINKRSICLTFELSEGGDCGAASISCNSIVWLEVYHFPTEAWLKELDKREREKQDPNLSGDLDVKWSPVAMVIKIKPPKIPAATALDDPLKVFQMTDFFTHCLFLDVDTSSSREWEEQSFDTSAGKTKETDESPRRCTQHFLLPWGQFPGGSKAKSQPAGLPVAVCVWWGGSHHLLQYLLQKAPKNKPDVEPMPDVLWPNTKEILCSAVSRCTRYIALGLDDALACVWDRQSGSPLSVVLVSAADSAFLRMQFVDYWPESPDDSQTFTAAKVYILVLCKSGATHTVTTGRGAQYCTVQLSERPKCSGDLPTVIASVPFLQSLSLVVQRNGEMFLQDVINKTTVCFLIPPTSHLIATPCNPVYTLNSKQQTLYIQGEQNPNCSPSSEEERQSQLFIFRFGALDIIKQYVVSLPDSPQQQNTLSCVNLEETCNFYLHQRALSVEERNKAITQTWKQLHETAVMVQQRHSRATATAT</sequence>
<dbReference type="GO" id="GO:0022900">
    <property type="term" value="P:electron transport chain"/>
    <property type="evidence" value="ECO:0007669"/>
    <property type="project" value="InterPro"/>
</dbReference>
<proteinExistence type="predicted"/>
<keyword evidence="2" id="KW-1185">Reference proteome</keyword>
<reference evidence="1 2" key="1">
    <citation type="submission" date="2019-08" db="EMBL/GenBank/DDBJ databases">
        <title>A chromosome-level genome assembly, high-density linkage maps, and genome scans reveal the genomic architecture of hybrid incompatibilities underlying speciation via character displacement in darters (Percidae: Etheostominae).</title>
        <authorList>
            <person name="Moran R.L."/>
            <person name="Catchen J.M."/>
            <person name="Fuller R.C."/>
        </authorList>
    </citation>
    <scope>NUCLEOTIDE SEQUENCE [LARGE SCALE GENOMIC DNA]</scope>
    <source>
        <strain evidence="1">EspeVRDwgs_2016</strain>
        <tissue evidence="1">Muscle</tissue>
    </source>
</reference>
<gene>
    <name evidence="1" type="ORF">FQN60_011329</name>
</gene>
<comment type="caution">
    <text evidence="1">The sequence shown here is derived from an EMBL/GenBank/DDBJ whole genome shotgun (WGS) entry which is preliminary data.</text>
</comment>
<evidence type="ECO:0000313" key="1">
    <source>
        <dbReference type="EMBL" id="KAA8596038.1"/>
    </source>
</evidence>